<dbReference type="InterPro" id="IPR019591">
    <property type="entry name" value="Mrp/NBP35_ATP-bd"/>
</dbReference>
<evidence type="ECO:0000256" key="5">
    <source>
        <dbReference type="ARBA" id="ARBA00023014"/>
    </source>
</evidence>
<keyword evidence="5 6" id="KW-0411">Iron-sulfur</keyword>
<dbReference type="InterPro" id="IPR027417">
    <property type="entry name" value="P-loop_NTPase"/>
</dbReference>
<sequence>MEIHGPKKFTTNEYTDIKKILGVISGKGGVGKSFVCQNLAVQLRRQGYKVGILDADITGPSVPSAFGIGGQVYSDGKNITPAESATGIKVVSVNLILDRPTDPVLWRAPVVGSAISQFYENVNWGELDYLLVDMPPGTSDVALTVYQSLPVDGVVIVSSPQDLVEMIVEKAIKMAKMMTVPVVGLVENMAYFKCPHCGEITYLYGESKLRALASKYDIRATLQIPMDSMYSRFIDEGQVEHLNLEGMDHFAKDVGACMI</sequence>
<keyword evidence="6" id="KW-0378">Hydrolase</keyword>
<evidence type="ECO:0000256" key="3">
    <source>
        <dbReference type="ARBA" id="ARBA00022840"/>
    </source>
</evidence>
<feature type="binding site" evidence="6">
    <location>
        <begin position="26"/>
        <end position="33"/>
    </location>
    <ligand>
        <name>ATP</name>
        <dbReference type="ChEBI" id="CHEBI:30616"/>
    </ligand>
</feature>
<comment type="function">
    <text evidence="6">Binds and transfers iron-sulfur (Fe-S) clusters to target apoproteins. Can hydrolyze ATP.</text>
</comment>
<dbReference type="SUPFAM" id="SSF52540">
    <property type="entry name" value="P-loop containing nucleoside triphosphate hydrolases"/>
    <property type="match status" value="1"/>
</dbReference>
<keyword evidence="3 6" id="KW-0067">ATP-binding</keyword>
<dbReference type="PANTHER" id="PTHR42961">
    <property type="entry name" value="IRON-SULFUR PROTEIN NUBPL"/>
    <property type="match status" value="1"/>
</dbReference>
<keyword evidence="1 6" id="KW-0479">Metal-binding</keyword>
<proteinExistence type="inferred from homology"/>
<keyword evidence="2 6" id="KW-0547">Nucleotide-binding</keyword>
<dbReference type="Pfam" id="PF10609">
    <property type="entry name" value="ParA"/>
    <property type="match status" value="1"/>
</dbReference>
<evidence type="ECO:0000256" key="1">
    <source>
        <dbReference type="ARBA" id="ARBA00022723"/>
    </source>
</evidence>
<evidence type="ECO:0000256" key="2">
    <source>
        <dbReference type="ARBA" id="ARBA00022741"/>
    </source>
</evidence>
<keyword evidence="4 6" id="KW-0408">Iron</keyword>
<reference evidence="7 8" key="1">
    <citation type="submission" date="2023-01" db="EMBL/GenBank/DDBJ databases">
        <authorList>
            <person name="Lee S.H."/>
            <person name="Jung H.S."/>
            <person name="Yun J.U."/>
        </authorList>
    </citation>
    <scope>NUCLEOTIDE SEQUENCE [LARGE SCALE GENOMIC DNA]</scope>
    <source>
        <strain evidence="7 8">CBA3646</strain>
    </source>
</reference>
<accession>A0ABY7QUS6</accession>
<dbReference type="PANTHER" id="PTHR42961:SF2">
    <property type="entry name" value="IRON-SULFUR PROTEIN NUBPL"/>
    <property type="match status" value="1"/>
</dbReference>
<dbReference type="RefSeq" id="WP_271192067.1">
    <property type="nucleotide sequence ID" value="NZ_CP115667.1"/>
</dbReference>
<evidence type="ECO:0000313" key="7">
    <source>
        <dbReference type="EMBL" id="WBW50542.1"/>
    </source>
</evidence>
<keyword evidence="8" id="KW-1185">Reference proteome</keyword>
<dbReference type="InterPro" id="IPR044304">
    <property type="entry name" value="NUBPL-like"/>
</dbReference>
<organism evidence="7 8">
    <name type="scientific">Peptoniphilus equinus</name>
    <dbReference type="NCBI Taxonomy" id="3016343"/>
    <lineage>
        <taxon>Bacteria</taxon>
        <taxon>Bacillati</taxon>
        <taxon>Bacillota</taxon>
        <taxon>Tissierellia</taxon>
        <taxon>Tissierellales</taxon>
        <taxon>Peptoniphilaceae</taxon>
        <taxon>Peptoniphilus</taxon>
    </lineage>
</organism>
<dbReference type="HAMAP" id="MF_02040">
    <property type="entry name" value="Mrp_NBP35"/>
    <property type="match status" value="1"/>
</dbReference>
<name>A0ABY7QUS6_9FIRM</name>
<evidence type="ECO:0000256" key="4">
    <source>
        <dbReference type="ARBA" id="ARBA00023004"/>
    </source>
</evidence>
<protein>
    <recommendedName>
        <fullName evidence="6">Iron-sulfur cluster carrier protein</fullName>
    </recommendedName>
</protein>
<comment type="similarity">
    <text evidence="6">Belongs to the Mrp/NBP35 ATP-binding proteins family.</text>
</comment>
<evidence type="ECO:0000256" key="6">
    <source>
        <dbReference type="HAMAP-Rule" id="MF_02040"/>
    </source>
</evidence>
<dbReference type="InterPro" id="IPR000808">
    <property type="entry name" value="Mrp-like_CS"/>
</dbReference>
<dbReference type="GO" id="GO:0005524">
    <property type="term" value="F:ATP binding"/>
    <property type="evidence" value="ECO:0007669"/>
    <property type="project" value="UniProtKB-KW"/>
</dbReference>
<dbReference type="InterPro" id="IPR033756">
    <property type="entry name" value="YlxH/NBP35"/>
</dbReference>
<evidence type="ECO:0000313" key="8">
    <source>
        <dbReference type="Proteomes" id="UP001210339"/>
    </source>
</evidence>
<dbReference type="CDD" id="cd02037">
    <property type="entry name" value="Mrp_NBP35"/>
    <property type="match status" value="1"/>
</dbReference>
<dbReference type="Proteomes" id="UP001210339">
    <property type="component" value="Chromosome"/>
</dbReference>
<gene>
    <name evidence="7" type="ORF">O6R05_03065</name>
</gene>
<dbReference type="EMBL" id="CP115667">
    <property type="protein sequence ID" value="WBW50542.1"/>
    <property type="molecule type" value="Genomic_DNA"/>
</dbReference>
<dbReference type="Gene3D" id="3.40.50.300">
    <property type="entry name" value="P-loop containing nucleotide triphosphate hydrolases"/>
    <property type="match status" value="1"/>
</dbReference>
<dbReference type="PROSITE" id="PS01215">
    <property type="entry name" value="MRP"/>
    <property type="match status" value="1"/>
</dbReference>
<comment type="subunit">
    <text evidence="6">Homodimer.</text>
</comment>